<keyword evidence="6" id="KW-0378">Hydrolase</keyword>
<accession>A0A821TGV5</accession>
<dbReference type="GO" id="GO:0005634">
    <property type="term" value="C:nucleus"/>
    <property type="evidence" value="ECO:0007669"/>
    <property type="project" value="UniProtKB-SubCell"/>
</dbReference>
<keyword evidence="10" id="KW-1185">Reference proteome</keyword>
<proteinExistence type="inferred from homology"/>
<dbReference type="GO" id="GO:0016787">
    <property type="term" value="F:hydrolase activity"/>
    <property type="evidence" value="ECO:0007669"/>
    <property type="project" value="UniProtKB-KW"/>
</dbReference>
<keyword evidence="4" id="KW-0540">Nuclease</keyword>
<dbReference type="PANTHER" id="PTHR22930">
    <property type="match status" value="1"/>
</dbReference>
<comment type="caution">
    <text evidence="9">The sequence shown here is derived from an EMBL/GenBank/DDBJ whole genome shotgun (WGS) entry which is preliminary data.</text>
</comment>
<name>A0A821TGV5_9NEOP</name>
<evidence type="ECO:0000256" key="1">
    <source>
        <dbReference type="ARBA" id="ARBA00001968"/>
    </source>
</evidence>
<evidence type="ECO:0000256" key="4">
    <source>
        <dbReference type="ARBA" id="ARBA00022722"/>
    </source>
</evidence>
<gene>
    <name evidence="9" type="ORF">PMACD_LOCUS9126</name>
</gene>
<feature type="domain" description="DDE Tnp4" evidence="8">
    <location>
        <begin position="1"/>
        <end position="166"/>
    </location>
</feature>
<dbReference type="GO" id="GO:0046872">
    <property type="term" value="F:metal ion binding"/>
    <property type="evidence" value="ECO:0007669"/>
    <property type="project" value="UniProtKB-KW"/>
</dbReference>
<evidence type="ECO:0000256" key="3">
    <source>
        <dbReference type="ARBA" id="ARBA00006958"/>
    </source>
</evidence>
<comment type="cofactor">
    <cofactor evidence="1">
        <name>a divalent metal cation</name>
        <dbReference type="ChEBI" id="CHEBI:60240"/>
    </cofactor>
</comment>
<evidence type="ECO:0000256" key="5">
    <source>
        <dbReference type="ARBA" id="ARBA00022723"/>
    </source>
</evidence>
<dbReference type="InterPro" id="IPR027806">
    <property type="entry name" value="HARBI1_dom"/>
</dbReference>
<evidence type="ECO:0000256" key="7">
    <source>
        <dbReference type="ARBA" id="ARBA00023242"/>
    </source>
</evidence>
<dbReference type="Pfam" id="PF13359">
    <property type="entry name" value="DDE_Tnp_4"/>
    <property type="match status" value="1"/>
</dbReference>
<evidence type="ECO:0000256" key="6">
    <source>
        <dbReference type="ARBA" id="ARBA00022801"/>
    </source>
</evidence>
<dbReference type="Proteomes" id="UP000663880">
    <property type="component" value="Unassembled WGS sequence"/>
</dbReference>
<keyword evidence="5" id="KW-0479">Metal-binding</keyword>
<protein>
    <recommendedName>
        <fullName evidence="8">DDE Tnp4 domain-containing protein</fullName>
    </recommendedName>
</protein>
<comment type="subcellular location">
    <subcellularLocation>
        <location evidence="2">Nucleus</location>
    </subcellularLocation>
</comment>
<dbReference type="GO" id="GO:0004518">
    <property type="term" value="F:nuclease activity"/>
    <property type="evidence" value="ECO:0007669"/>
    <property type="project" value="UniProtKB-KW"/>
</dbReference>
<dbReference type="PANTHER" id="PTHR22930:SF269">
    <property type="entry name" value="NUCLEASE HARBI1-LIKE PROTEIN"/>
    <property type="match status" value="1"/>
</dbReference>
<dbReference type="AlphaFoldDB" id="A0A821TGV5"/>
<dbReference type="OrthoDB" id="6627079at2759"/>
<reference evidence="9" key="1">
    <citation type="submission" date="2021-02" db="EMBL/GenBank/DDBJ databases">
        <authorList>
            <person name="Steward A R."/>
        </authorList>
    </citation>
    <scope>NUCLEOTIDE SEQUENCE</scope>
</reference>
<organism evidence="9 10">
    <name type="scientific">Pieris macdunnoughi</name>
    <dbReference type="NCBI Taxonomy" id="345717"/>
    <lineage>
        <taxon>Eukaryota</taxon>
        <taxon>Metazoa</taxon>
        <taxon>Ecdysozoa</taxon>
        <taxon>Arthropoda</taxon>
        <taxon>Hexapoda</taxon>
        <taxon>Insecta</taxon>
        <taxon>Pterygota</taxon>
        <taxon>Neoptera</taxon>
        <taxon>Endopterygota</taxon>
        <taxon>Lepidoptera</taxon>
        <taxon>Glossata</taxon>
        <taxon>Ditrysia</taxon>
        <taxon>Papilionoidea</taxon>
        <taxon>Pieridae</taxon>
        <taxon>Pierinae</taxon>
        <taxon>Pieris</taxon>
    </lineage>
</organism>
<evidence type="ECO:0000256" key="2">
    <source>
        <dbReference type="ARBA" id="ARBA00004123"/>
    </source>
</evidence>
<sequence length="246" mass="28503">MDGKHIRIMCPNKSGSHFFNYKKFHSIVLFAVVDAHYKFLYVNVGCQGRNSDGGVFANTTFGKTIINKTLHIPPVEPLLHRERNTPYVLVADDAFPLSENIIKPYSCDLNRGSPKRVCKYRISRARRVVENVFGLLSSVFRIFHTSFELEVETVKCATLATCYLHNFLRRNKRARQLYTPPATFDMEDTDFNLIPGQWRQNYDPDDLINLENRPRNASVIAKLNRDEFMHYFMSQLGSVPWQSAYL</sequence>
<evidence type="ECO:0000259" key="8">
    <source>
        <dbReference type="Pfam" id="PF13359"/>
    </source>
</evidence>
<comment type="similarity">
    <text evidence="3">Belongs to the HARBI1 family.</text>
</comment>
<dbReference type="InterPro" id="IPR045249">
    <property type="entry name" value="HARBI1-like"/>
</dbReference>
<evidence type="ECO:0000313" key="9">
    <source>
        <dbReference type="EMBL" id="CAF4875320.1"/>
    </source>
</evidence>
<evidence type="ECO:0000313" key="10">
    <source>
        <dbReference type="Proteomes" id="UP000663880"/>
    </source>
</evidence>
<dbReference type="EMBL" id="CAJOBZ010000024">
    <property type="protein sequence ID" value="CAF4875320.1"/>
    <property type="molecule type" value="Genomic_DNA"/>
</dbReference>
<keyword evidence="7" id="KW-0539">Nucleus</keyword>